<feature type="coiled-coil region" evidence="1">
    <location>
        <begin position="103"/>
        <end position="130"/>
    </location>
</feature>
<evidence type="ECO:0000256" key="1">
    <source>
        <dbReference type="SAM" id="Coils"/>
    </source>
</evidence>
<proteinExistence type="predicted"/>
<organism evidence="2">
    <name type="scientific">Tanacetum cinerariifolium</name>
    <name type="common">Dalmatian daisy</name>
    <name type="synonym">Chrysanthemum cinerariifolium</name>
    <dbReference type="NCBI Taxonomy" id="118510"/>
    <lineage>
        <taxon>Eukaryota</taxon>
        <taxon>Viridiplantae</taxon>
        <taxon>Streptophyta</taxon>
        <taxon>Embryophyta</taxon>
        <taxon>Tracheophyta</taxon>
        <taxon>Spermatophyta</taxon>
        <taxon>Magnoliopsida</taxon>
        <taxon>eudicotyledons</taxon>
        <taxon>Gunneridae</taxon>
        <taxon>Pentapetalae</taxon>
        <taxon>asterids</taxon>
        <taxon>campanulids</taxon>
        <taxon>Asterales</taxon>
        <taxon>Asteraceae</taxon>
        <taxon>Asteroideae</taxon>
        <taxon>Anthemideae</taxon>
        <taxon>Anthemidinae</taxon>
        <taxon>Tanacetum</taxon>
    </lineage>
</organism>
<sequence length="241" mass="28136">MDTLIEVLEYLNNLKAYLDDGDSSETRIDGQDAWDAELDFAYSHNYITYEMLGKLGFMRLDYGNYGRRMVKEVRMKIHGFNFLVDFMVIDYANECKPSIVCGRDFLENILEALDRKYKELEEQKPTIEVLENYMVYRKKLDEPFFLVLDISVDKELLILLGRPFLRTCGAIINVGLGTMTIDDGVIHYFPKPRAKAYLENFNVDKDWLGCFEVKYDKDGNHVGNKMLKTFLLPVKKFPLLE</sequence>
<keyword evidence="1" id="KW-0175">Coiled coil</keyword>
<reference evidence="2" key="1">
    <citation type="journal article" date="2019" name="Sci. Rep.">
        <title>Draft genome of Tanacetum cinerariifolium, the natural source of mosquito coil.</title>
        <authorList>
            <person name="Yamashiro T."/>
            <person name="Shiraishi A."/>
            <person name="Satake H."/>
            <person name="Nakayama K."/>
        </authorList>
    </citation>
    <scope>NUCLEOTIDE SEQUENCE</scope>
</reference>
<protein>
    <submittedName>
        <fullName evidence="2">Uncharacterized protein</fullName>
    </submittedName>
</protein>
<name>A0A699H441_TANCI</name>
<gene>
    <name evidence="2" type="ORF">Tci_298006</name>
</gene>
<dbReference type="EMBL" id="BKCJ010098118">
    <property type="protein sequence ID" value="GEX26031.1"/>
    <property type="molecule type" value="Genomic_DNA"/>
</dbReference>
<evidence type="ECO:0000313" key="2">
    <source>
        <dbReference type="EMBL" id="GEX26031.1"/>
    </source>
</evidence>
<accession>A0A699H441</accession>
<comment type="caution">
    <text evidence="2">The sequence shown here is derived from an EMBL/GenBank/DDBJ whole genome shotgun (WGS) entry which is preliminary data.</text>
</comment>
<dbReference type="AlphaFoldDB" id="A0A699H441"/>
<dbReference type="PANTHER" id="PTHR33067">
    <property type="entry name" value="RNA-DIRECTED DNA POLYMERASE-RELATED"/>
    <property type="match status" value="1"/>
</dbReference>